<dbReference type="EMBL" id="CP108313">
    <property type="protein sequence ID" value="WTW70817.1"/>
    <property type="molecule type" value="Genomic_DNA"/>
</dbReference>
<dbReference type="AlphaFoldDB" id="A0AAU2VT38"/>
<name>A0AAU2VT38_9ACTN</name>
<protein>
    <recommendedName>
        <fullName evidence="2">YbaB/EbfC DNA-binding family protein</fullName>
    </recommendedName>
</protein>
<proteinExistence type="predicted"/>
<evidence type="ECO:0008006" key="2">
    <source>
        <dbReference type="Google" id="ProtNLM"/>
    </source>
</evidence>
<sequence>MNEEFIQGLQHFQQQALNLQNMMTNLQSQMPEGAEGTDAQGAVTIRLASDGLPESIKAASDWQRRQPPESIGAVVVEAYGAAMSAQMEDLSRSLDESDWQTKADRMDDSLAAPGPFGAEDAPSAAAEFPHPDLRYVVPRSLDEVTEDMLSAFGAVEQLASVPPEPVQATGKSTAHRVVLTVAKGGLVSCEVDPQWAKQQSSIGLNQAFEEALAEAREKLRAAEATAGDGVANLQLGSLLNEALAILSDPRRLAD</sequence>
<accession>A0AAU2VT38</accession>
<gene>
    <name evidence="1" type="ORF">OG398_22415</name>
</gene>
<dbReference type="Gene3D" id="3.30.1310.10">
    <property type="entry name" value="Nucleoid-associated protein YbaB-like domain"/>
    <property type="match status" value="1"/>
</dbReference>
<evidence type="ECO:0000313" key="1">
    <source>
        <dbReference type="EMBL" id="WTW70817.1"/>
    </source>
</evidence>
<reference evidence="1" key="1">
    <citation type="submission" date="2022-10" db="EMBL/GenBank/DDBJ databases">
        <title>The complete genomes of actinobacterial strains from the NBC collection.</title>
        <authorList>
            <person name="Joergensen T.S."/>
            <person name="Alvarez Arevalo M."/>
            <person name="Sterndorff E.B."/>
            <person name="Faurdal D."/>
            <person name="Vuksanovic O."/>
            <person name="Mourched A.-S."/>
            <person name="Charusanti P."/>
            <person name="Shaw S."/>
            <person name="Blin K."/>
            <person name="Weber T."/>
        </authorList>
    </citation>
    <scope>NUCLEOTIDE SEQUENCE</scope>
    <source>
        <strain evidence="1">NBC_00008</strain>
    </source>
</reference>
<organism evidence="1">
    <name type="scientific">Streptomyces sp. NBC_00008</name>
    <dbReference type="NCBI Taxonomy" id="2903610"/>
    <lineage>
        <taxon>Bacteria</taxon>
        <taxon>Bacillati</taxon>
        <taxon>Actinomycetota</taxon>
        <taxon>Actinomycetes</taxon>
        <taxon>Kitasatosporales</taxon>
        <taxon>Streptomycetaceae</taxon>
        <taxon>Streptomyces</taxon>
    </lineage>
</organism>
<dbReference type="InterPro" id="IPR036894">
    <property type="entry name" value="YbaB-like_sf"/>
</dbReference>